<keyword evidence="1 4" id="KW-0378">Hydrolase</keyword>
<proteinExistence type="predicted"/>
<dbReference type="PANTHER" id="PTHR14226">
    <property type="entry name" value="NEUROPATHY TARGET ESTERASE/SWISS CHEESE D.MELANOGASTER"/>
    <property type="match status" value="1"/>
</dbReference>
<dbReference type="PROSITE" id="PS51635">
    <property type="entry name" value="PNPLA"/>
    <property type="match status" value="1"/>
</dbReference>
<dbReference type="SUPFAM" id="SSF52151">
    <property type="entry name" value="FabD/lysophospholipase-like"/>
    <property type="match status" value="1"/>
</dbReference>
<feature type="active site" description="Proton acceptor" evidence="4">
    <location>
        <position position="154"/>
    </location>
</feature>
<feature type="short sequence motif" description="GXSXG" evidence="4">
    <location>
        <begin position="40"/>
        <end position="44"/>
    </location>
</feature>
<dbReference type="EMBL" id="PVTR01000001">
    <property type="protein sequence ID" value="PRY90798.1"/>
    <property type="molecule type" value="Genomic_DNA"/>
</dbReference>
<organism evidence="6 7">
    <name type="scientific">Mongoliibacter ruber</name>
    <dbReference type="NCBI Taxonomy" id="1750599"/>
    <lineage>
        <taxon>Bacteria</taxon>
        <taxon>Pseudomonadati</taxon>
        <taxon>Bacteroidota</taxon>
        <taxon>Cytophagia</taxon>
        <taxon>Cytophagales</taxon>
        <taxon>Cyclobacteriaceae</taxon>
        <taxon>Mongoliibacter</taxon>
    </lineage>
</organism>
<dbReference type="RefSeq" id="WP_106132009.1">
    <property type="nucleotide sequence ID" value="NZ_PVTR01000001.1"/>
</dbReference>
<gene>
    <name evidence="6" type="ORF">CLW00_101464</name>
</gene>
<reference evidence="6 7" key="1">
    <citation type="submission" date="2018-03" db="EMBL/GenBank/DDBJ databases">
        <title>Genomic Encyclopedia of Archaeal and Bacterial Type Strains, Phase II (KMG-II): from individual species to whole genera.</title>
        <authorList>
            <person name="Goeker M."/>
        </authorList>
    </citation>
    <scope>NUCLEOTIDE SEQUENCE [LARGE SCALE GENOMIC DNA]</scope>
    <source>
        <strain evidence="6 7">DSM 27929</strain>
    </source>
</reference>
<evidence type="ECO:0000256" key="3">
    <source>
        <dbReference type="ARBA" id="ARBA00023098"/>
    </source>
</evidence>
<evidence type="ECO:0000256" key="1">
    <source>
        <dbReference type="ARBA" id="ARBA00022801"/>
    </source>
</evidence>
<dbReference type="Proteomes" id="UP000238157">
    <property type="component" value="Unassembled WGS sequence"/>
</dbReference>
<accession>A0A2T0WVT5</accession>
<keyword evidence="2 4" id="KW-0442">Lipid degradation</keyword>
<feature type="short sequence motif" description="GXGXXG" evidence="4">
    <location>
        <begin position="13"/>
        <end position="18"/>
    </location>
</feature>
<feature type="domain" description="PNPLA" evidence="5">
    <location>
        <begin position="9"/>
        <end position="167"/>
    </location>
</feature>
<dbReference type="InterPro" id="IPR050301">
    <property type="entry name" value="NTE"/>
</dbReference>
<feature type="short sequence motif" description="DGA/G" evidence="4">
    <location>
        <begin position="154"/>
        <end position="156"/>
    </location>
</feature>
<evidence type="ECO:0000256" key="4">
    <source>
        <dbReference type="PROSITE-ProRule" id="PRU01161"/>
    </source>
</evidence>
<comment type="caution">
    <text evidence="6">The sequence shown here is derived from an EMBL/GenBank/DDBJ whole genome shotgun (WGS) entry which is preliminary data.</text>
</comment>
<dbReference type="Gene3D" id="3.40.1090.10">
    <property type="entry name" value="Cytosolic phospholipase A2 catalytic domain"/>
    <property type="match status" value="1"/>
</dbReference>
<keyword evidence="7" id="KW-1185">Reference proteome</keyword>
<dbReference type="OrthoDB" id="9770965at2"/>
<dbReference type="CDD" id="cd07205">
    <property type="entry name" value="Pat_PNPLA6_PNPLA7_NTE1_like"/>
    <property type="match status" value="1"/>
</dbReference>
<keyword evidence="3 4" id="KW-0443">Lipid metabolism</keyword>
<name>A0A2T0WVT5_9BACT</name>
<dbReference type="InterPro" id="IPR002641">
    <property type="entry name" value="PNPLA_dom"/>
</dbReference>
<evidence type="ECO:0000256" key="2">
    <source>
        <dbReference type="ARBA" id="ARBA00022963"/>
    </source>
</evidence>
<evidence type="ECO:0000259" key="5">
    <source>
        <dbReference type="PROSITE" id="PS51635"/>
    </source>
</evidence>
<dbReference type="AlphaFoldDB" id="A0A2T0WVT5"/>
<evidence type="ECO:0000313" key="7">
    <source>
        <dbReference type="Proteomes" id="UP000238157"/>
    </source>
</evidence>
<dbReference type="GO" id="GO:0016042">
    <property type="term" value="P:lipid catabolic process"/>
    <property type="evidence" value="ECO:0007669"/>
    <property type="project" value="UniProtKB-UniRule"/>
</dbReference>
<sequence>MKSEKKIGLALSGGGVRGIAHLGVLKALNDQGIYPNRLSGSSAGAIAGALYCSGHDPSEILEIIVKTNYFKFLRPAISWTGILKMDVVEELFLKYIPDNSFESLKIPLTVAATDIKRGKVAYFSEGSLIRPLMASSCIPGMFDPIEINNRFYVDGGVLNNLPVEPLEGTCDYIIGVNCNHLPVEHTINNIKKLIERTVIMSMNYNVYSRKNKCDYFIEPKGLARYGVFDIKKSQQIFQAGYESALIYIEENPSILELSNSNPNIVSP</sequence>
<dbReference type="Pfam" id="PF01734">
    <property type="entry name" value="Patatin"/>
    <property type="match status" value="1"/>
</dbReference>
<dbReference type="PANTHER" id="PTHR14226:SF78">
    <property type="entry name" value="SLR0060 PROTEIN"/>
    <property type="match status" value="1"/>
</dbReference>
<feature type="active site" description="Nucleophile" evidence="4">
    <location>
        <position position="42"/>
    </location>
</feature>
<protein>
    <submittedName>
        <fullName evidence="6">NTE family protein</fullName>
    </submittedName>
</protein>
<dbReference type="GO" id="GO:0016787">
    <property type="term" value="F:hydrolase activity"/>
    <property type="evidence" value="ECO:0007669"/>
    <property type="project" value="UniProtKB-UniRule"/>
</dbReference>
<dbReference type="InterPro" id="IPR016035">
    <property type="entry name" value="Acyl_Trfase/lysoPLipase"/>
</dbReference>
<evidence type="ECO:0000313" key="6">
    <source>
        <dbReference type="EMBL" id="PRY90798.1"/>
    </source>
</evidence>